<evidence type="ECO:0000313" key="1">
    <source>
        <dbReference type="EMBL" id="KRX57578.1"/>
    </source>
</evidence>
<keyword evidence="2" id="KW-1185">Reference proteome</keyword>
<organism evidence="1 2">
    <name type="scientific">Trichinella patagoniensis</name>
    <dbReference type="NCBI Taxonomy" id="990121"/>
    <lineage>
        <taxon>Eukaryota</taxon>
        <taxon>Metazoa</taxon>
        <taxon>Ecdysozoa</taxon>
        <taxon>Nematoda</taxon>
        <taxon>Enoplea</taxon>
        <taxon>Dorylaimia</taxon>
        <taxon>Trichinellida</taxon>
        <taxon>Trichinellidae</taxon>
        <taxon>Trichinella</taxon>
    </lineage>
</organism>
<name>A0A0V0V234_9BILA</name>
<gene>
    <name evidence="1" type="ORF">T12_3622</name>
</gene>
<dbReference type="AlphaFoldDB" id="A0A0V0V234"/>
<dbReference type="EMBL" id="JYDQ01006229">
    <property type="protein sequence ID" value="KRX57578.1"/>
    <property type="molecule type" value="Genomic_DNA"/>
</dbReference>
<dbReference type="Proteomes" id="UP000054783">
    <property type="component" value="Unassembled WGS sequence"/>
</dbReference>
<accession>A0A0V0V234</accession>
<protein>
    <submittedName>
        <fullName evidence="1">Uncharacterized protein</fullName>
    </submittedName>
</protein>
<reference evidence="1 2" key="1">
    <citation type="submission" date="2015-01" db="EMBL/GenBank/DDBJ databases">
        <title>Evolution of Trichinella species and genotypes.</title>
        <authorList>
            <person name="Korhonen P.K."/>
            <person name="Edoardo P."/>
            <person name="Giuseppe L.R."/>
            <person name="Gasser R.B."/>
        </authorList>
    </citation>
    <scope>NUCLEOTIDE SEQUENCE [LARGE SCALE GENOMIC DNA]</scope>
    <source>
        <strain evidence="1">ISS2496</strain>
    </source>
</reference>
<evidence type="ECO:0000313" key="2">
    <source>
        <dbReference type="Proteomes" id="UP000054783"/>
    </source>
</evidence>
<comment type="caution">
    <text evidence="1">The sequence shown here is derived from an EMBL/GenBank/DDBJ whole genome shotgun (WGS) entry which is preliminary data.</text>
</comment>
<sequence>MVEPSHVAQPATPSLKQLPYPAEEIHIGLKR</sequence>
<proteinExistence type="predicted"/>